<dbReference type="GO" id="GO:0035999">
    <property type="term" value="P:tetrahydrofolate interconversion"/>
    <property type="evidence" value="ECO:0007669"/>
    <property type="project" value="UniProtKB-UniRule"/>
</dbReference>
<evidence type="ECO:0000256" key="7">
    <source>
        <dbReference type="ARBA" id="ARBA00022857"/>
    </source>
</evidence>
<dbReference type="PANTHER" id="PTHR48099">
    <property type="entry name" value="C-1-TETRAHYDROFOLATE SYNTHASE, CYTOPLASMIC-RELATED"/>
    <property type="match status" value="1"/>
</dbReference>
<evidence type="ECO:0000256" key="9">
    <source>
        <dbReference type="ARBA" id="ARBA00023102"/>
    </source>
</evidence>
<keyword evidence="10 12" id="KW-0486">Methionine biosynthesis</keyword>
<comment type="caution">
    <text evidence="15">The sequence shown here is derived from an EMBL/GenBank/DDBJ whole genome shotgun (WGS) entry which is preliminary data.</text>
</comment>
<reference evidence="15 16" key="1">
    <citation type="submission" date="2007-04" db="EMBL/GenBank/DDBJ databases">
        <authorList>
            <person name="Fulton L."/>
            <person name="Clifton S."/>
            <person name="Fulton B."/>
            <person name="Xu J."/>
            <person name="Minx P."/>
            <person name="Pepin K.H."/>
            <person name="Johnson M."/>
            <person name="Thiruvilangam P."/>
            <person name="Bhonagiri V."/>
            <person name="Nash W.E."/>
            <person name="Mardis E.R."/>
            <person name="Wilson R.K."/>
        </authorList>
    </citation>
    <scope>NUCLEOTIDE SEQUENCE [LARGE SCALE GENOMIC DNA]</scope>
    <source>
        <strain evidence="15 16">L2-32</strain>
    </source>
</reference>
<comment type="subunit">
    <text evidence="2 12">Homodimer.</text>
</comment>
<dbReference type="GO" id="GO:0004477">
    <property type="term" value="F:methenyltetrahydrofolate cyclohydrolase activity"/>
    <property type="evidence" value="ECO:0007669"/>
    <property type="project" value="UniProtKB-UniRule"/>
</dbReference>
<dbReference type="FunFam" id="3.40.50.10860:FF:000005">
    <property type="entry name" value="C-1-tetrahydrofolate synthase, cytoplasmic, putative"/>
    <property type="match status" value="1"/>
</dbReference>
<evidence type="ECO:0000313" key="16">
    <source>
        <dbReference type="Proteomes" id="UP000003773"/>
    </source>
</evidence>
<dbReference type="GO" id="GO:0004488">
    <property type="term" value="F:methylenetetrahydrofolate dehydrogenase (NADP+) activity"/>
    <property type="evidence" value="ECO:0007669"/>
    <property type="project" value="UniProtKB-UniRule"/>
</dbReference>
<comment type="similarity">
    <text evidence="12">Belongs to the tetrahydrofolate dehydrogenase/cyclohydrolase family.</text>
</comment>
<comment type="caution">
    <text evidence="12">Lacks conserved residue(s) required for the propagation of feature annotation.</text>
</comment>
<feature type="binding site" evidence="12">
    <location>
        <begin position="217"/>
        <end position="219"/>
    </location>
    <ligand>
        <name>NADP(+)</name>
        <dbReference type="ChEBI" id="CHEBI:58349"/>
    </ligand>
</feature>
<evidence type="ECO:0000256" key="11">
    <source>
        <dbReference type="ARBA" id="ARBA00023268"/>
    </source>
</evidence>
<evidence type="ECO:0000259" key="13">
    <source>
        <dbReference type="Pfam" id="PF00763"/>
    </source>
</evidence>
<keyword evidence="3 12" id="KW-0554">One-carbon metabolism</keyword>
<dbReference type="Gene3D" id="3.40.50.10860">
    <property type="entry name" value="Leucine Dehydrogenase, chain A, domain 1"/>
    <property type="match status" value="1"/>
</dbReference>
<dbReference type="PANTHER" id="PTHR48099:SF5">
    <property type="entry name" value="C-1-TETRAHYDROFOLATE SYNTHASE, CYTOPLASMIC"/>
    <property type="match status" value="1"/>
</dbReference>
<dbReference type="HOGENOM" id="CLU_034045_3_0_11"/>
<evidence type="ECO:0000313" key="15">
    <source>
        <dbReference type="EMBL" id="EDN83057.1"/>
    </source>
</evidence>
<feature type="binding site" evidence="12">
    <location>
        <position position="285"/>
    </location>
    <ligand>
        <name>NADP(+)</name>
        <dbReference type="ChEBI" id="CHEBI:58349"/>
    </ligand>
</feature>
<comment type="function">
    <text evidence="12">Catalyzes the oxidation of 5,10-methylenetetrahydrofolate to 5,10-methenyltetrahydrofolate and then the hydrolysis of 5,10-methenyltetrahydrofolate to 10-formyltetrahydrofolate.</text>
</comment>
<evidence type="ECO:0000256" key="3">
    <source>
        <dbReference type="ARBA" id="ARBA00022563"/>
    </source>
</evidence>
<name>A7A668_BIFAD</name>
<feature type="domain" description="Tetrahydrofolate dehydrogenase/cyclohydrolase catalytic" evidence="13">
    <location>
        <begin position="54"/>
        <end position="168"/>
    </location>
</feature>
<dbReference type="UniPathway" id="UPA00193"/>
<sequence length="340" mass="36891">MSIAFLLGRPSFRSRPSHIAHARLTTETKIAYDTCKCQYDKRLSEEVDHMGTRIDGKKVAARTKADLAKRVELLKARGIQPGLGTILVGSDPGSVKYVAGKHADCAEIGVNSIKRELPENATFDQVADAVRQLNADPACTGYIVQLPLPRGIDENAIIDLIDPKKDADGMHPYNLGELVLHARGDIATPLPCTPRGVIELLRAYDIDLDGKEVCVLGRGITIGRTIGLLLTRKAVNATVTLCHTGTKDVREHMRRADVIVAAMGVAGFVKPEDIKEGSILVDVGVSRVFDEESGRYKVKGDVDKACYEKALAYTPNPGGVGPMTRAMLLQNVVEMAERQL</sequence>
<keyword evidence="7 12" id="KW-0521">NADP</keyword>
<keyword evidence="11 12" id="KW-0511">Multifunctional enzyme</keyword>
<evidence type="ECO:0000256" key="6">
    <source>
        <dbReference type="ARBA" id="ARBA00022801"/>
    </source>
</evidence>
<dbReference type="InterPro" id="IPR020630">
    <property type="entry name" value="THF_DH/CycHdrlase_cat_dom"/>
</dbReference>
<dbReference type="Pfam" id="PF00763">
    <property type="entry name" value="THF_DHG_CYH"/>
    <property type="match status" value="1"/>
</dbReference>
<dbReference type="AlphaFoldDB" id="A7A668"/>
<dbReference type="EC" id="1.5.1.5" evidence="12"/>
<evidence type="ECO:0000256" key="5">
    <source>
        <dbReference type="ARBA" id="ARBA00022755"/>
    </source>
</evidence>
<keyword evidence="9 12" id="KW-0368">Histidine biosynthesis</keyword>
<evidence type="ECO:0000256" key="4">
    <source>
        <dbReference type="ARBA" id="ARBA00022605"/>
    </source>
</evidence>
<gene>
    <name evidence="12 15" type="primary">folD</name>
    <name evidence="15" type="ORF">BIFADO_01349</name>
</gene>
<dbReference type="SUPFAM" id="SSF51735">
    <property type="entry name" value="NAD(P)-binding Rossmann-fold domains"/>
    <property type="match status" value="1"/>
</dbReference>
<keyword evidence="5 12" id="KW-0658">Purine biosynthesis</keyword>
<dbReference type="InterPro" id="IPR020631">
    <property type="entry name" value="THF_DH/CycHdrlase_NAD-bd_dom"/>
</dbReference>
<keyword evidence="4 12" id="KW-0028">Amino-acid biosynthesis</keyword>
<evidence type="ECO:0000259" key="14">
    <source>
        <dbReference type="Pfam" id="PF02882"/>
    </source>
</evidence>
<dbReference type="Pfam" id="PF02882">
    <property type="entry name" value="THF_DHG_CYH_C"/>
    <property type="match status" value="1"/>
</dbReference>
<protein>
    <recommendedName>
        <fullName evidence="12">Bifunctional protein FolD</fullName>
    </recommendedName>
    <domain>
        <recommendedName>
            <fullName evidence="12">Methylenetetrahydrofolate dehydrogenase</fullName>
            <ecNumber evidence="12">1.5.1.5</ecNumber>
        </recommendedName>
    </domain>
    <domain>
        <recommendedName>
            <fullName evidence="12">Methenyltetrahydrofolate cyclohydrolase</fullName>
            <ecNumber evidence="12">3.5.4.9</ecNumber>
        </recommendedName>
    </domain>
</protein>
<feature type="domain" description="Tetrahydrofolate dehydrogenase/cyclohydrolase NAD(P)-binding" evidence="14">
    <location>
        <begin position="191"/>
        <end position="339"/>
    </location>
</feature>
<evidence type="ECO:0000256" key="12">
    <source>
        <dbReference type="HAMAP-Rule" id="MF_01576"/>
    </source>
</evidence>
<keyword evidence="8 12" id="KW-0560">Oxidoreductase</keyword>
<dbReference type="CDD" id="cd01080">
    <property type="entry name" value="NAD_bind_m-THF_DH_Cyclohyd"/>
    <property type="match status" value="1"/>
</dbReference>
<dbReference type="EMBL" id="AAXD02000028">
    <property type="protein sequence ID" value="EDN83057.1"/>
    <property type="molecule type" value="Genomic_DNA"/>
</dbReference>
<evidence type="ECO:0000256" key="8">
    <source>
        <dbReference type="ARBA" id="ARBA00023002"/>
    </source>
</evidence>
<dbReference type="GO" id="GO:0009086">
    <property type="term" value="P:methionine biosynthetic process"/>
    <property type="evidence" value="ECO:0007669"/>
    <property type="project" value="UniProtKB-KW"/>
</dbReference>
<dbReference type="GO" id="GO:0005829">
    <property type="term" value="C:cytosol"/>
    <property type="evidence" value="ECO:0007669"/>
    <property type="project" value="TreeGrafter"/>
</dbReference>
<evidence type="ECO:0000256" key="1">
    <source>
        <dbReference type="ARBA" id="ARBA00004777"/>
    </source>
</evidence>
<dbReference type="InterPro" id="IPR000672">
    <property type="entry name" value="THF_DH/CycHdrlase"/>
</dbReference>
<dbReference type="HAMAP" id="MF_01576">
    <property type="entry name" value="THF_DHG_CYH"/>
    <property type="match status" value="1"/>
</dbReference>
<evidence type="ECO:0000256" key="2">
    <source>
        <dbReference type="ARBA" id="ARBA00011738"/>
    </source>
</evidence>
<comment type="pathway">
    <text evidence="1 12">One-carbon metabolism; tetrahydrofolate interconversion.</text>
</comment>
<accession>A7A668</accession>
<proteinExistence type="inferred from homology"/>
<evidence type="ECO:0000256" key="10">
    <source>
        <dbReference type="ARBA" id="ARBA00023167"/>
    </source>
</evidence>
<dbReference type="EC" id="3.5.4.9" evidence="12"/>
<dbReference type="Proteomes" id="UP000003773">
    <property type="component" value="Unassembled WGS sequence"/>
</dbReference>
<dbReference type="NCBIfam" id="NF010789">
    <property type="entry name" value="PRK14193.1"/>
    <property type="match status" value="1"/>
</dbReference>
<dbReference type="GO" id="GO:0006164">
    <property type="term" value="P:purine nucleotide biosynthetic process"/>
    <property type="evidence" value="ECO:0007669"/>
    <property type="project" value="UniProtKB-KW"/>
</dbReference>
<dbReference type="InterPro" id="IPR036291">
    <property type="entry name" value="NAD(P)-bd_dom_sf"/>
</dbReference>
<reference evidence="15 16" key="2">
    <citation type="submission" date="2007-05" db="EMBL/GenBank/DDBJ databases">
        <title>Draft genome sequence of Bifidobacterium adolescentis (L2-32).</title>
        <authorList>
            <person name="Sudarsanam P."/>
            <person name="Ley R."/>
            <person name="Guruge J."/>
            <person name="Turnbaugh P.J."/>
            <person name="Mahowald M."/>
            <person name="Liep D."/>
            <person name="Gordon J."/>
        </authorList>
    </citation>
    <scope>NUCLEOTIDE SEQUENCE [LARGE SCALE GENOMIC DNA]</scope>
    <source>
        <strain evidence="15 16">L2-32</strain>
    </source>
</reference>
<keyword evidence="6 12" id="KW-0378">Hydrolase</keyword>
<dbReference type="GO" id="GO:0000105">
    <property type="term" value="P:L-histidine biosynthetic process"/>
    <property type="evidence" value="ECO:0007669"/>
    <property type="project" value="UniProtKB-KW"/>
</dbReference>
<comment type="catalytic activity">
    <reaction evidence="12">
        <text>(6R)-5,10-methenyltetrahydrofolate + H2O = (6R)-10-formyltetrahydrofolate + H(+)</text>
        <dbReference type="Rhea" id="RHEA:23700"/>
        <dbReference type="ChEBI" id="CHEBI:15377"/>
        <dbReference type="ChEBI" id="CHEBI:15378"/>
        <dbReference type="ChEBI" id="CHEBI:57455"/>
        <dbReference type="ChEBI" id="CHEBI:195366"/>
        <dbReference type="EC" id="3.5.4.9"/>
    </reaction>
</comment>
<dbReference type="Gene3D" id="3.40.50.720">
    <property type="entry name" value="NAD(P)-binding Rossmann-like Domain"/>
    <property type="match status" value="1"/>
</dbReference>
<dbReference type="SUPFAM" id="SSF53223">
    <property type="entry name" value="Aminoacid dehydrogenase-like, N-terminal domain"/>
    <property type="match status" value="1"/>
</dbReference>
<comment type="catalytic activity">
    <reaction evidence="12">
        <text>(6R)-5,10-methylene-5,6,7,8-tetrahydrofolate + NADP(+) = (6R)-5,10-methenyltetrahydrofolate + NADPH</text>
        <dbReference type="Rhea" id="RHEA:22812"/>
        <dbReference type="ChEBI" id="CHEBI:15636"/>
        <dbReference type="ChEBI" id="CHEBI:57455"/>
        <dbReference type="ChEBI" id="CHEBI:57783"/>
        <dbReference type="ChEBI" id="CHEBI:58349"/>
        <dbReference type="EC" id="1.5.1.5"/>
    </reaction>
</comment>
<dbReference type="PRINTS" id="PR00085">
    <property type="entry name" value="THFDHDRGNASE"/>
</dbReference>
<dbReference type="InterPro" id="IPR046346">
    <property type="entry name" value="Aminoacid_DH-like_N_sf"/>
</dbReference>
<organism evidence="15 16">
    <name type="scientific">Bifidobacterium adolescentis L2-32</name>
    <dbReference type="NCBI Taxonomy" id="411481"/>
    <lineage>
        <taxon>Bacteria</taxon>
        <taxon>Bacillati</taxon>
        <taxon>Actinomycetota</taxon>
        <taxon>Actinomycetes</taxon>
        <taxon>Bifidobacteriales</taxon>
        <taxon>Bifidobacteriaceae</taxon>
        <taxon>Bifidobacterium</taxon>
    </lineage>
</organism>